<dbReference type="InterPro" id="IPR036259">
    <property type="entry name" value="MFS_trans_sf"/>
</dbReference>
<feature type="transmembrane region" description="Helical" evidence="4">
    <location>
        <begin position="297"/>
        <end position="317"/>
    </location>
</feature>
<feature type="transmembrane region" description="Helical" evidence="4">
    <location>
        <begin position="106"/>
        <end position="129"/>
    </location>
</feature>
<feature type="transmembrane region" description="Helical" evidence="4">
    <location>
        <begin position="231"/>
        <end position="258"/>
    </location>
</feature>
<evidence type="ECO:0000256" key="1">
    <source>
        <dbReference type="ARBA" id="ARBA00022692"/>
    </source>
</evidence>
<evidence type="ECO:0000256" key="2">
    <source>
        <dbReference type="ARBA" id="ARBA00022989"/>
    </source>
</evidence>
<feature type="transmembrane region" description="Helical" evidence="4">
    <location>
        <begin position="264"/>
        <end position="285"/>
    </location>
</feature>
<accession>A0A4D7B5U6</accession>
<dbReference type="RefSeq" id="WP_136960927.1">
    <property type="nucleotide sequence ID" value="NZ_CP039690.1"/>
</dbReference>
<feature type="transmembrane region" description="Helical" evidence="4">
    <location>
        <begin position="323"/>
        <end position="346"/>
    </location>
</feature>
<feature type="transmembrane region" description="Helical" evidence="4">
    <location>
        <begin position="141"/>
        <end position="160"/>
    </location>
</feature>
<dbReference type="EMBL" id="CP039690">
    <property type="protein sequence ID" value="QCI65480.1"/>
    <property type="molecule type" value="Genomic_DNA"/>
</dbReference>
<dbReference type="PANTHER" id="PTHR11360:SF290">
    <property type="entry name" value="MONOCARBOXYLATE MFS PERMEASE"/>
    <property type="match status" value="1"/>
</dbReference>
<feature type="transmembrane region" description="Helical" evidence="4">
    <location>
        <begin position="358"/>
        <end position="380"/>
    </location>
</feature>
<sequence length="418" mass="42954">MTAQAVQAPFFGWRVVGGAFVLAVFGWGLGFYGPPVFLHAVREARGWPLTLVSVAVTTHFLVGAVVVANLPALYRRFGVPSVTKAGALALGLGVFGWAVAAEPWQLMAATVLSGGGWVAMGAAAVNAIVSPWFVRSRPAALSMAYNGASIGGVLFSPLWVMAISSLGFPTAAALIGLVTVVVMWVLADVVFRHTPESLGVEPDGDTAGARPASAVAAQARPLPGSALWRDLGFITLAAGMALGLFAQIGLIAHLFSLLVPALGAQYAGLAMGFATICAIAGRTLVGWLMPADADRRLVGCLAYAVQIVGSVVFILAAGENVALLLLGVALFGSGIGNATSLPPLIAQVEFTREDVPRVVALIVAIAQASYAFAPAAFGLIRDLTQTTPGAAPLFFAAAAVVQGLAIATFLIGRRRQPM</sequence>
<feature type="transmembrane region" description="Helical" evidence="4">
    <location>
        <begin position="166"/>
        <end position="187"/>
    </location>
</feature>
<feature type="transmembrane region" description="Helical" evidence="4">
    <location>
        <begin position="12"/>
        <end position="34"/>
    </location>
</feature>
<dbReference type="Proteomes" id="UP000298781">
    <property type="component" value="Chromosome"/>
</dbReference>
<dbReference type="Gene3D" id="1.20.1250.20">
    <property type="entry name" value="MFS general substrate transporter like domains"/>
    <property type="match status" value="1"/>
</dbReference>
<dbReference type="InterPro" id="IPR011701">
    <property type="entry name" value="MFS"/>
</dbReference>
<name>A0A4D7B5U6_9HYPH</name>
<dbReference type="PANTHER" id="PTHR11360">
    <property type="entry name" value="MONOCARBOXYLATE TRANSPORTER"/>
    <property type="match status" value="1"/>
</dbReference>
<proteinExistence type="predicted"/>
<evidence type="ECO:0000313" key="6">
    <source>
        <dbReference type="Proteomes" id="UP000298781"/>
    </source>
</evidence>
<dbReference type="SUPFAM" id="SSF103473">
    <property type="entry name" value="MFS general substrate transporter"/>
    <property type="match status" value="1"/>
</dbReference>
<keyword evidence="2 4" id="KW-1133">Transmembrane helix</keyword>
<reference evidence="5 6" key="1">
    <citation type="submission" date="2019-04" db="EMBL/GenBank/DDBJ databases">
        <title>Phreatobacter aquaticus sp. nov.</title>
        <authorList>
            <person name="Choi A."/>
        </authorList>
    </citation>
    <scope>NUCLEOTIDE SEQUENCE [LARGE SCALE GENOMIC DNA]</scope>
    <source>
        <strain evidence="5 6">KCTC 52518</strain>
    </source>
</reference>
<dbReference type="InterPro" id="IPR050327">
    <property type="entry name" value="Proton-linked_MCT"/>
</dbReference>
<feature type="transmembrane region" description="Helical" evidence="4">
    <location>
        <begin position="46"/>
        <end position="70"/>
    </location>
</feature>
<evidence type="ECO:0000256" key="4">
    <source>
        <dbReference type="SAM" id="Phobius"/>
    </source>
</evidence>
<evidence type="ECO:0000256" key="3">
    <source>
        <dbReference type="ARBA" id="ARBA00023136"/>
    </source>
</evidence>
<dbReference type="KEGG" id="pstg:E8M01_15465"/>
<keyword evidence="1 4" id="KW-0812">Transmembrane</keyword>
<keyword evidence="6" id="KW-1185">Reference proteome</keyword>
<dbReference type="AlphaFoldDB" id="A0A4D7B5U6"/>
<dbReference type="OrthoDB" id="7876195at2"/>
<protein>
    <submittedName>
        <fullName evidence="5">MFS transporter</fullName>
    </submittedName>
</protein>
<dbReference type="GO" id="GO:0022857">
    <property type="term" value="F:transmembrane transporter activity"/>
    <property type="evidence" value="ECO:0007669"/>
    <property type="project" value="InterPro"/>
</dbReference>
<organism evidence="5 6">
    <name type="scientific">Phreatobacter stygius</name>
    <dbReference type="NCBI Taxonomy" id="1940610"/>
    <lineage>
        <taxon>Bacteria</taxon>
        <taxon>Pseudomonadati</taxon>
        <taxon>Pseudomonadota</taxon>
        <taxon>Alphaproteobacteria</taxon>
        <taxon>Hyphomicrobiales</taxon>
        <taxon>Phreatobacteraceae</taxon>
        <taxon>Phreatobacter</taxon>
    </lineage>
</organism>
<dbReference type="Pfam" id="PF07690">
    <property type="entry name" value="MFS_1"/>
    <property type="match status" value="1"/>
</dbReference>
<gene>
    <name evidence="5" type="ORF">E8M01_15465</name>
</gene>
<feature type="transmembrane region" description="Helical" evidence="4">
    <location>
        <begin position="82"/>
        <end position="100"/>
    </location>
</feature>
<evidence type="ECO:0000313" key="5">
    <source>
        <dbReference type="EMBL" id="QCI65480.1"/>
    </source>
</evidence>
<keyword evidence="3 4" id="KW-0472">Membrane</keyword>
<feature type="transmembrane region" description="Helical" evidence="4">
    <location>
        <begin position="392"/>
        <end position="412"/>
    </location>
</feature>